<reference evidence="1 2" key="2">
    <citation type="journal article" date="2009" name="PLoS ONE">
        <title>An integrated genetic and cytogenetic map of the cucumber genome.</title>
        <authorList>
            <person name="Ren Y."/>
            <person name="Zhang Z."/>
            <person name="Liu J."/>
            <person name="Staub J.E."/>
            <person name="Han Y."/>
            <person name="Cheng Z."/>
            <person name="Li X."/>
            <person name="Lu J."/>
            <person name="Miao H."/>
            <person name="Kang H."/>
            <person name="Xie B."/>
            <person name="Gu X."/>
            <person name="Wang X."/>
            <person name="Du Y."/>
            <person name="Jin W."/>
            <person name="Huang S."/>
        </authorList>
    </citation>
    <scope>NUCLEOTIDE SEQUENCE [LARGE SCALE GENOMIC DNA]</scope>
    <source>
        <strain evidence="2">cv. 9930</strain>
    </source>
</reference>
<sequence length="279" mass="30211">MVSTFLLLLLLIPSLKIIINGFNSLSTLAICLFLKAPPCLILSFLKAIKLPAEAFLSAFQSLGEALKSIFVSTIEMGFGIISSFVMGVLEAVMNVVFGSFVESSASAFGGLLENTKGSWEGFNLFEQVRGIIESFCEFVLQQVWEIATSFAGGMFEFTMTNMSTMFNEPGSVIGGLVETLKGSLMDGVGSWMEGVQGIVERLIEKMVNTSSEVANSSTYGLFEIVKTVFNLVVDSGYSVGGLVEKTRTGLEILKMEKLRGIIVNIAKISVNMVINYLFG</sequence>
<dbReference type="Proteomes" id="UP000029981">
    <property type="component" value="Chromosome 7"/>
</dbReference>
<gene>
    <name evidence="1" type="ORF">Csa_7G368070</name>
</gene>
<dbReference type="OrthoDB" id="1710869at2759"/>
<accession>A0A0A0K6V2</accession>
<proteinExistence type="predicted"/>
<dbReference type="Gramene" id="KGN44654">
    <property type="protein sequence ID" value="KGN44654"/>
    <property type="gene ID" value="Csa_7G368070"/>
</dbReference>
<evidence type="ECO:0000313" key="1">
    <source>
        <dbReference type="EMBL" id="KGN44654.1"/>
    </source>
</evidence>
<reference evidence="1 2" key="1">
    <citation type="journal article" date="2009" name="Nat. Genet.">
        <title>The genome of the cucumber, Cucumis sativus L.</title>
        <authorList>
            <person name="Huang S."/>
            <person name="Li R."/>
            <person name="Zhang Z."/>
            <person name="Li L."/>
            <person name="Gu X."/>
            <person name="Fan W."/>
            <person name="Lucas W.J."/>
            <person name="Wang X."/>
            <person name="Xie B."/>
            <person name="Ni P."/>
            <person name="Ren Y."/>
            <person name="Zhu H."/>
            <person name="Li J."/>
            <person name="Lin K."/>
            <person name="Jin W."/>
            <person name="Fei Z."/>
            <person name="Li G."/>
            <person name="Staub J."/>
            <person name="Kilian A."/>
            <person name="van der Vossen E.A."/>
            <person name="Wu Y."/>
            <person name="Guo J."/>
            <person name="He J."/>
            <person name="Jia Z."/>
            <person name="Ren Y."/>
            <person name="Tian G."/>
            <person name="Lu Y."/>
            <person name="Ruan J."/>
            <person name="Qian W."/>
            <person name="Wang M."/>
            <person name="Huang Q."/>
            <person name="Li B."/>
            <person name="Xuan Z."/>
            <person name="Cao J."/>
            <person name="Asan"/>
            <person name="Wu Z."/>
            <person name="Zhang J."/>
            <person name="Cai Q."/>
            <person name="Bai Y."/>
            <person name="Zhao B."/>
            <person name="Han Y."/>
            <person name="Li Y."/>
            <person name="Li X."/>
            <person name="Wang S."/>
            <person name="Shi Q."/>
            <person name="Liu S."/>
            <person name="Cho W.K."/>
            <person name="Kim J.Y."/>
            <person name="Xu Y."/>
            <person name="Heller-Uszynska K."/>
            <person name="Miao H."/>
            <person name="Cheng Z."/>
            <person name="Zhang S."/>
            <person name="Wu J."/>
            <person name="Yang Y."/>
            <person name="Kang H."/>
            <person name="Li M."/>
            <person name="Liang H."/>
            <person name="Ren X."/>
            <person name="Shi Z."/>
            <person name="Wen M."/>
            <person name="Jian M."/>
            <person name="Yang H."/>
            <person name="Zhang G."/>
            <person name="Yang Z."/>
            <person name="Chen R."/>
            <person name="Liu S."/>
            <person name="Li J."/>
            <person name="Ma L."/>
            <person name="Liu H."/>
            <person name="Zhou Y."/>
            <person name="Zhao J."/>
            <person name="Fang X."/>
            <person name="Li G."/>
            <person name="Fang L."/>
            <person name="Li Y."/>
            <person name="Liu D."/>
            <person name="Zheng H."/>
            <person name="Zhang Y."/>
            <person name="Qin N."/>
            <person name="Li Z."/>
            <person name="Yang G."/>
            <person name="Yang S."/>
            <person name="Bolund L."/>
            <person name="Kristiansen K."/>
            <person name="Zheng H."/>
            <person name="Li S."/>
            <person name="Zhang X."/>
            <person name="Yang H."/>
            <person name="Wang J."/>
            <person name="Sun R."/>
            <person name="Zhang B."/>
            <person name="Jiang S."/>
            <person name="Wang J."/>
            <person name="Du Y."/>
            <person name="Li S."/>
        </authorList>
    </citation>
    <scope>NUCLEOTIDE SEQUENCE [LARGE SCALE GENOMIC DNA]</scope>
    <source>
        <strain evidence="2">cv. 9930</strain>
    </source>
</reference>
<reference evidence="1 2" key="4">
    <citation type="journal article" date="2011" name="BMC Genomics">
        <title>RNA-Seq improves annotation of protein-coding genes in the cucumber genome.</title>
        <authorList>
            <person name="Li Z."/>
            <person name="Zhang Z."/>
            <person name="Yan P."/>
            <person name="Huang S."/>
            <person name="Fei Z."/>
            <person name="Lin K."/>
        </authorList>
    </citation>
    <scope>NUCLEOTIDE SEQUENCE [LARGE SCALE GENOMIC DNA]</scope>
    <source>
        <strain evidence="2">cv. 9930</strain>
    </source>
</reference>
<evidence type="ECO:0000313" key="2">
    <source>
        <dbReference type="Proteomes" id="UP000029981"/>
    </source>
</evidence>
<keyword evidence="2" id="KW-1185">Reference proteome</keyword>
<organism evidence="1 2">
    <name type="scientific">Cucumis sativus</name>
    <name type="common">Cucumber</name>
    <dbReference type="NCBI Taxonomy" id="3659"/>
    <lineage>
        <taxon>Eukaryota</taxon>
        <taxon>Viridiplantae</taxon>
        <taxon>Streptophyta</taxon>
        <taxon>Embryophyta</taxon>
        <taxon>Tracheophyta</taxon>
        <taxon>Spermatophyta</taxon>
        <taxon>Magnoliopsida</taxon>
        <taxon>eudicotyledons</taxon>
        <taxon>Gunneridae</taxon>
        <taxon>Pentapetalae</taxon>
        <taxon>rosids</taxon>
        <taxon>fabids</taxon>
        <taxon>Cucurbitales</taxon>
        <taxon>Cucurbitaceae</taxon>
        <taxon>Benincaseae</taxon>
        <taxon>Cucumis</taxon>
    </lineage>
</organism>
<dbReference type="AlphaFoldDB" id="A0A0A0K6V2"/>
<dbReference type="EMBL" id="CM002928">
    <property type="protein sequence ID" value="KGN44654.1"/>
    <property type="molecule type" value="Genomic_DNA"/>
</dbReference>
<protein>
    <submittedName>
        <fullName evidence="1">Uncharacterized protein</fullName>
    </submittedName>
</protein>
<name>A0A0A0K6V2_CUCSA</name>
<reference evidence="1 2" key="3">
    <citation type="journal article" date="2010" name="BMC Genomics">
        <title>Transcriptome sequencing and comparative analysis of cucumber flowers with different sex types.</title>
        <authorList>
            <person name="Guo S."/>
            <person name="Zheng Y."/>
            <person name="Joung J.G."/>
            <person name="Liu S."/>
            <person name="Zhang Z."/>
            <person name="Crasta O.R."/>
            <person name="Sobral B.W."/>
            <person name="Xu Y."/>
            <person name="Huang S."/>
            <person name="Fei Z."/>
        </authorList>
    </citation>
    <scope>NUCLEOTIDE SEQUENCE [LARGE SCALE GENOMIC DNA]</scope>
    <source>
        <strain evidence="2">cv. 9930</strain>
    </source>
</reference>
<dbReference type="KEGG" id="csv:105436268"/>